<dbReference type="CDD" id="cd01040">
    <property type="entry name" value="Mb-like"/>
    <property type="match status" value="1"/>
</dbReference>
<dbReference type="WBParaSite" id="PgR005X_g060_t01">
    <property type="protein sequence ID" value="PgR005X_g060_t01"/>
    <property type="gene ID" value="PgR005X_g060"/>
</dbReference>
<dbReference type="Proteomes" id="UP000887569">
    <property type="component" value="Unplaced"/>
</dbReference>
<feature type="region of interest" description="Disordered" evidence="1">
    <location>
        <begin position="41"/>
        <end position="60"/>
    </location>
</feature>
<dbReference type="SUPFAM" id="SSF46458">
    <property type="entry name" value="Globin-like"/>
    <property type="match status" value="1"/>
</dbReference>
<reference evidence="3" key="1">
    <citation type="submission" date="2022-11" db="UniProtKB">
        <authorList>
            <consortium name="WormBaseParasite"/>
        </authorList>
    </citation>
    <scope>IDENTIFICATION</scope>
</reference>
<dbReference type="InterPro" id="IPR012292">
    <property type="entry name" value="Globin/Proto"/>
</dbReference>
<sequence>HQRMGNSHGSTHSNTKKRRLSELRRLSAPNCQDRQRNHASFLLDSTSKQTASVDESNIRPKIQVNGQESIDEALPLPACSSNAAERRMKFLNSSSRVAMRSLEEGVDGGVELVMRPLKDRARSLSPLKQLRTYSFRSTPSEESFLNDVQQRCIRRSWCSVMQRLSRERHEFGFFVLARVFNRASYLKRAFGAEEYKSIDDIPPDHPVHRHSRIFTKLIDLTVRNVDELDSEIAPAIFRYGQRHYHSNAREFFGEETVRLFCSQVVCTVVDFSDPNDTEPLCVEAWVELMRYVGAKLLDGFQFDHLA</sequence>
<dbReference type="Gene3D" id="1.10.490.10">
    <property type="entry name" value="Globins"/>
    <property type="match status" value="1"/>
</dbReference>
<feature type="region of interest" description="Disordered" evidence="1">
    <location>
        <begin position="1"/>
        <end position="20"/>
    </location>
</feature>
<keyword evidence="2" id="KW-1185">Reference proteome</keyword>
<dbReference type="GO" id="GO:0020037">
    <property type="term" value="F:heme binding"/>
    <property type="evidence" value="ECO:0007669"/>
    <property type="project" value="InterPro"/>
</dbReference>
<name>A0A915AG31_PARUN</name>
<feature type="compositionally biased region" description="Polar residues" evidence="1">
    <location>
        <begin position="43"/>
        <end position="55"/>
    </location>
</feature>
<evidence type="ECO:0000313" key="3">
    <source>
        <dbReference type="WBParaSite" id="PgR005X_g060_t01"/>
    </source>
</evidence>
<protein>
    <submittedName>
        <fullName evidence="3">Globin family profile domain-containing protein</fullName>
    </submittedName>
</protein>
<proteinExistence type="predicted"/>
<dbReference type="InterPro" id="IPR044399">
    <property type="entry name" value="Mb-like_M"/>
</dbReference>
<dbReference type="GO" id="GO:0019825">
    <property type="term" value="F:oxygen binding"/>
    <property type="evidence" value="ECO:0007669"/>
    <property type="project" value="InterPro"/>
</dbReference>
<feature type="compositionally biased region" description="Polar residues" evidence="1">
    <location>
        <begin position="1"/>
        <end position="13"/>
    </location>
</feature>
<accession>A0A915AG31</accession>
<dbReference type="AlphaFoldDB" id="A0A915AG31"/>
<dbReference type="InterPro" id="IPR009050">
    <property type="entry name" value="Globin-like_sf"/>
</dbReference>
<organism evidence="2 3">
    <name type="scientific">Parascaris univalens</name>
    <name type="common">Nematode worm</name>
    <dbReference type="NCBI Taxonomy" id="6257"/>
    <lineage>
        <taxon>Eukaryota</taxon>
        <taxon>Metazoa</taxon>
        <taxon>Ecdysozoa</taxon>
        <taxon>Nematoda</taxon>
        <taxon>Chromadorea</taxon>
        <taxon>Rhabditida</taxon>
        <taxon>Spirurina</taxon>
        <taxon>Ascaridomorpha</taxon>
        <taxon>Ascaridoidea</taxon>
        <taxon>Ascarididae</taxon>
        <taxon>Parascaris</taxon>
    </lineage>
</organism>
<evidence type="ECO:0000256" key="1">
    <source>
        <dbReference type="SAM" id="MobiDB-lite"/>
    </source>
</evidence>
<evidence type="ECO:0000313" key="2">
    <source>
        <dbReference type="Proteomes" id="UP000887569"/>
    </source>
</evidence>